<evidence type="ECO:0000256" key="7">
    <source>
        <dbReference type="ARBA" id="ARBA00022692"/>
    </source>
</evidence>
<feature type="transmembrane region" description="Helical" evidence="14">
    <location>
        <begin position="177"/>
        <end position="195"/>
    </location>
</feature>
<dbReference type="SUPFAM" id="SSF55874">
    <property type="entry name" value="ATPase domain of HSP90 chaperone/DNA topoisomerase II/histidine kinase"/>
    <property type="match status" value="1"/>
</dbReference>
<dbReference type="GO" id="GO:0000155">
    <property type="term" value="F:phosphorelay sensor kinase activity"/>
    <property type="evidence" value="ECO:0007669"/>
    <property type="project" value="InterPro"/>
</dbReference>
<evidence type="ECO:0000256" key="3">
    <source>
        <dbReference type="ARBA" id="ARBA00012438"/>
    </source>
</evidence>
<evidence type="ECO:0000256" key="10">
    <source>
        <dbReference type="ARBA" id="ARBA00022840"/>
    </source>
</evidence>
<dbReference type="SUPFAM" id="SSF158472">
    <property type="entry name" value="HAMP domain-like"/>
    <property type="match status" value="1"/>
</dbReference>
<keyword evidence="7 14" id="KW-0812">Transmembrane</keyword>
<keyword evidence="13 14" id="KW-0472">Membrane</keyword>
<organism evidence="16 17">
    <name type="scientific">Candidatus Pristimantibacillus lignocellulolyticus</name>
    <dbReference type="NCBI Taxonomy" id="2994561"/>
    <lineage>
        <taxon>Bacteria</taxon>
        <taxon>Bacillati</taxon>
        <taxon>Bacillota</taxon>
        <taxon>Bacilli</taxon>
        <taxon>Bacillales</taxon>
        <taxon>Paenibacillaceae</taxon>
        <taxon>Candidatus Pristimantibacillus</taxon>
    </lineage>
</organism>
<name>A0A9J6ZHH5_9BACL</name>
<protein>
    <recommendedName>
        <fullName evidence="3">histidine kinase</fullName>
        <ecNumber evidence="3">2.7.13.3</ecNumber>
    </recommendedName>
</protein>
<evidence type="ECO:0000256" key="1">
    <source>
        <dbReference type="ARBA" id="ARBA00000085"/>
    </source>
</evidence>
<evidence type="ECO:0000259" key="15">
    <source>
        <dbReference type="PROSITE" id="PS50885"/>
    </source>
</evidence>
<dbReference type="Gene3D" id="6.10.340.10">
    <property type="match status" value="1"/>
</dbReference>
<evidence type="ECO:0000313" key="16">
    <source>
        <dbReference type="EMBL" id="URN95634.1"/>
    </source>
</evidence>
<dbReference type="InterPro" id="IPR036890">
    <property type="entry name" value="HATPase_C_sf"/>
</dbReference>
<dbReference type="Pfam" id="PF02518">
    <property type="entry name" value="HATPase_c"/>
    <property type="match status" value="1"/>
</dbReference>
<sequence length="482" mass="55436">MSTKKILFIALPLLLLLNSIISYVLFQSSYRINESYNTMLTRVLLYQQIDEQVKQQLSNISQYIDQKDASILLQLGNNAQLVSLQESLQQQSANRELLLEATSYRNLLSSYMNSESTLLIMLDQDSSLAYVDNYNEIRQLSSYISEESYNLISKELSVYSGLYQTIMLKVTDIKQSGFYLLIATTMLSLLLAYWISSLITKPIQQLVTVAEKISHGELTATLPRYSPNSEFYILSDALEQMQINLQKIMDSDKEVLQKDKQLRELEIEVLQNQINPHFLFNSLNVMSKLALIEGAERTSDLTVKMSNLLRYHLRQMDKPVPLRDEVKHAEDYFYIQQTRFRDRVHFVIDIDEEQLTTRVPVLTLQPILENVFMHGIEGMESGATITLHIYGDKTYTWIEISDNGTGMDEQTRLNLLNYDSPSEKPLSSEQKTGSTGLGSRNVFRRLQLIYGQQHAVYIDSTIGLGTTIKLRIPRQQEIMLTK</sequence>
<evidence type="ECO:0000256" key="9">
    <source>
        <dbReference type="ARBA" id="ARBA00022777"/>
    </source>
</evidence>
<dbReference type="InterPro" id="IPR050640">
    <property type="entry name" value="Bact_2-comp_sensor_kinase"/>
</dbReference>
<keyword evidence="6" id="KW-0808">Transferase</keyword>
<keyword evidence="5" id="KW-0597">Phosphoprotein</keyword>
<evidence type="ECO:0000256" key="14">
    <source>
        <dbReference type="SAM" id="Phobius"/>
    </source>
</evidence>
<evidence type="ECO:0000256" key="13">
    <source>
        <dbReference type="ARBA" id="ARBA00023136"/>
    </source>
</evidence>
<dbReference type="KEGG" id="plig:NAG76_05155"/>
<proteinExistence type="predicted"/>
<dbReference type="PANTHER" id="PTHR34220:SF11">
    <property type="entry name" value="SENSOR PROTEIN KINASE HPTS"/>
    <property type="match status" value="1"/>
</dbReference>
<feature type="domain" description="HAMP" evidence="15">
    <location>
        <begin position="197"/>
        <end position="250"/>
    </location>
</feature>
<evidence type="ECO:0000256" key="11">
    <source>
        <dbReference type="ARBA" id="ARBA00022989"/>
    </source>
</evidence>
<evidence type="ECO:0000256" key="5">
    <source>
        <dbReference type="ARBA" id="ARBA00022553"/>
    </source>
</evidence>
<evidence type="ECO:0000256" key="4">
    <source>
        <dbReference type="ARBA" id="ARBA00022475"/>
    </source>
</evidence>
<dbReference type="EC" id="2.7.13.3" evidence="3"/>
<dbReference type="Pfam" id="PF06580">
    <property type="entry name" value="His_kinase"/>
    <property type="match status" value="1"/>
</dbReference>
<dbReference type="PROSITE" id="PS50885">
    <property type="entry name" value="HAMP"/>
    <property type="match status" value="1"/>
</dbReference>
<dbReference type="InterPro" id="IPR004358">
    <property type="entry name" value="Sig_transdc_His_kin-like_C"/>
</dbReference>
<evidence type="ECO:0000256" key="12">
    <source>
        <dbReference type="ARBA" id="ARBA00023012"/>
    </source>
</evidence>
<keyword evidence="8" id="KW-0547">Nucleotide-binding</keyword>
<reference evidence="16" key="1">
    <citation type="submission" date="2022-05" db="EMBL/GenBank/DDBJ databases">
        <title>Novel bacterial taxa in a minimal lignocellulolytic consortium and its capacity to transform plastics disclosed by genome-resolved metagenomics.</title>
        <authorList>
            <person name="Rodriguez C.A.D."/>
            <person name="Diaz-Garcia L."/>
            <person name="Herrera K."/>
            <person name="Tarazona N.A."/>
            <person name="Sproer C."/>
            <person name="Overmann J."/>
            <person name="Jimenez D.J."/>
        </authorList>
    </citation>
    <scope>NUCLEOTIDE SEQUENCE</scope>
    <source>
        <strain evidence="16">MAG5</strain>
    </source>
</reference>
<evidence type="ECO:0000313" key="17">
    <source>
        <dbReference type="Proteomes" id="UP001056756"/>
    </source>
</evidence>
<dbReference type="Gene3D" id="3.30.565.10">
    <property type="entry name" value="Histidine kinase-like ATPase, C-terminal domain"/>
    <property type="match status" value="1"/>
</dbReference>
<dbReference type="SMART" id="SM00387">
    <property type="entry name" value="HATPase_c"/>
    <property type="match status" value="1"/>
</dbReference>
<keyword evidence="11 14" id="KW-1133">Transmembrane helix</keyword>
<gene>
    <name evidence="16" type="ORF">NAG76_05155</name>
</gene>
<dbReference type="PRINTS" id="PR00344">
    <property type="entry name" value="BCTRLSENSOR"/>
</dbReference>
<comment type="catalytic activity">
    <reaction evidence="1">
        <text>ATP + protein L-histidine = ADP + protein N-phospho-L-histidine.</text>
        <dbReference type="EC" id="2.7.13.3"/>
    </reaction>
</comment>
<dbReference type="SMART" id="SM00304">
    <property type="entry name" value="HAMP"/>
    <property type="match status" value="1"/>
</dbReference>
<dbReference type="GO" id="GO:0005524">
    <property type="term" value="F:ATP binding"/>
    <property type="evidence" value="ECO:0007669"/>
    <property type="project" value="UniProtKB-KW"/>
</dbReference>
<dbReference type="InterPro" id="IPR003594">
    <property type="entry name" value="HATPase_dom"/>
</dbReference>
<dbReference type="PANTHER" id="PTHR34220">
    <property type="entry name" value="SENSOR HISTIDINE KINASE YPDA"/>
    <property type="match status" value="1"/>
</dbReference>
<dbReference type="Proteomes" id="UP001056756">
    <property type="component" value="Chromosome"/>
</dbReference>
<dbReference type="InterPro" id="IPR003660">
    <property type="entry name" value="HAMP_dom"/>
</dbReference>
<keyword evidence="12" id="KW-0902">Two-component regulatory system</keyword>
<dbReference type="InterPro" id="IPR010559">
    <property type="entry name" value="Sig_transdc_His_kin_internal"/>
</dbReference>
<evidence type="ECO:0000256" key="6">
    <source>
        <dbReference type="ARBA" id="ARBA00022679"/>
    </source>
</evidence>
<keyword evidence="10" id="KW-0067">ATP-binding</keyword>
<dbReference type="EMBL" id="CP097899">
    <property type="protein sequence ID" value="URN95634.1"/>
    <property type="molecule type" value="Genomic_DNA"/>
</dbReference>
<evidence type="ECO:0000256" key="2">
    <source>
        <dbReference type="ARBA" id="ARBA00004651"/>
    </source>
</evidence>
<dbReference type="GO" id="GO:0005886">
    <property type="term" value="C:plasma membrane"/>
    <property type="evidence" value="ECO:0007669"/>
    <property type="project" value="UniProtKB-SubCell"/>
</dbReference>
<dbReference type="AlphaFoldDB" id="A0A9J6ZHH5"/>
<dbReference type="Pfam" id="PF00672">
    <property type="entry name" value="HAMP"/>
    <property type="match status" value="1"/>
</dbReference>
<keyword evidence="9 16" id="KW-0418">Kinase</keyword>
<accession>A0A9J6ZHH5</accession>
<comment type="subcellular location">
    <subcellularLocation>
        <location evidence="2">Cell membrane</location>
        <topology evidence="2">Multi-pass membrane protein</topology>
    </subcellularLocation>
</comment>
<keyword evidence="4" id="KW-1003">Cell membrane</keyword>
<evidence type="ECO:0000256" key="8">
    <source>
        <dbReference type="ARBA" id="ARBA00022741"/>
    </source>
</evidence>